<gene>
    <name evidence="6" type="ORF">QWY31_04960</name>
</gene>
<dbReference type="Pfam" id="PF01152">
    <property type="entry name" value="Bac_globin"/>
    <property type="match status" value="1"/>
</dbReference>
<evidence type="ECO:0000256" key="2">
    <source>
        <dbReference type="ARBA" id="ARBA00022617"/>
    </source>
</evidence>
<dbReference type="Proteomes" id="UP001168552">
    <property type="component" value="Unassembled WGS sequence"/>
</dbReference>
<dbReference type="InterPro" id="IPR012292">
    <property type="entry name" value="Globin/Proto"/>
</dbReference>
<keyword evidence="3" id="KW-0479">Metal-binding</keyword>
<comment type="caution">
    <text evidence="6">The sequence shown here is derived from an EMBL/GenBank/DDBJ whole genome shotgun (WGS) entry which is preliminary data.</text>
</comment>
<keyword evidence="4" id="KW-0408">Iron</keyword>
<accession>A0ABT8F398</accession>
<dbReference type="EMBL" id="JAUHJS010000002">
    <property type="protein sequence ID" value="MDN4164839.1"/>
    <property type="molecule type" value="Genomic_DNA"/>
</dbReference>
<protein>
    <submittedName>
        <fullName evidence="6">Group 1 truncated hemoglobin</fullName>
    </submittedName>
</protein>
<keyword evidence="5" id="KW-0732">Signal</keyword>
<proteinExistence type="predicted"/>
<keyword evidence="1" id="KW-0813">Transport</keyword>
<evidence type="ECO:0000256" key="1">
    <source>
        <dbReference type="ARBA" id="ARBA00022448"/>
    </source>
</evidence>
<dbReference type="PROSITE" id="PS51257">
    <property type="entry name" value="PROKAR_LIPOPROTEIN"/>
    <property type="match status" value="1"/>
</dbReference>
<dbReference type="Gene3D" id="1.10.490.10">
    <property type="entry name" value="Globins"/>
    <property type="match status" value="1"/>
</dbReference>
<evidence type="ECO:0000313" key="6">
    <source>
        <dbReference type="EMBL" id="MDN4164839.1"/>
    </source>
</evidence>
<evidence type="ECO:0000256" key="3">
    <source>
        <dbReference type="ARBA" id="ARBA00022723"/>
    </source>
</evidence>
<dbReference type="InterPro" id="IPR009050">
    <property type="entry name" value="Globin-like_sf"/>
</dbReference>
<feature type="signal peptide" evidence="5">
    <location>
        <begin position="1"/>
        <end position="18"/>
    </location>
</feature>
<feature type="chain" id="PRO_5047453233" evidence="5">
    <location>
        <begin position="19"/>
        <end position="149"/>
    </location>
</feature>
<dbReference type="CDD" id="cd00454">
    <property type="entry name" value="TrHb1_N"/>
    <property type="match status" value="1"/>
</dbReference>
<dbReference type="RefSeq" id="WP_320003365.1">
    <property type="nucleotide sequence ID" value="NZ_JAUHJS010000002.1"/>
</dbReference>
<evidence type="ECO:0000313" key="7">
    <source>
        <dbReference type="Proteomes" id="UP001168552"/>
    </source>
</evidence>
<dbReference type="SUPFAM" id="SSF46458">
    <property type="entry name" value="Globin-like"/>
    <property type="match status" value="1"/>
</dbReference>
<keyword evidence="7" id="KW-1185">Reference proteome</keyword>
<name>A0ABT8F398_9BACT</name>
<organism evidence="6 7">
    <name type="scientific">Shiella aurantiaca</name>
    <dbReference type="NCBI Taxonomy" id="3058365"/>
    <lineage>
        <taxon>Bacteria</taxon>
        <taxon>Pseudomonadati</taxon>
        <taxon>Bacteroidota</taxon>
        <taxon>Cytophagia</taxon>
        <taxon>Cytophagales</taxon>
        <taxon>Shiellaceae</taxon>
        <taxon>Shiella</taxon>
    </lineage>
</organism>
<dbReference type="InterPro" id="IPR001486">
    <property type="entry name" value="Hemoglobin_trunc"/>
</dbReference>
<reference evidence="6" key="1">
    <citation type="submission" date="2023-06" db="EMBL/GenBank/DDBJ databases">
        <title>Cytophagales bacterium Strain LB-30, isolated from soil.</title>
        <authorList>
            <person name="Liu B."/>
        </authorList>
    </citation>
    <scope>NUCLEOTIDE SEQUENCE</scope>
    <source>
        <strain evidence="6">LB-30</strain>
    </source>
</reference>
<sequence>MKKTQLFFVALLSAFALVFTSCDKEEETKDTDPTLYERLGEQAAIEAVVDQFITNVAADTRINSFFATTDIPRLKRLLVEQICQATGGPCEYTGRDMKSSHAGLGITTDDFNALVEDLVAALDEFNVPAAEQTELLGILGPLAPDIIEE</sequence>
<keyword evidence="2" id="KW-0349">Heme</keyword>
<evidence type="ECO:0000256" key="4">
    <source>
        <dbReference type="ARBA" id="ARBA00023004"/>
    </source>
</evidence>
<evidence type="ECO:0000256" key="5">
    <source>
        <dbReference type="SAM" id="SignalP"/>
    </source>
</evidence>